<dbReference type="Proteomes" id="UP001242288">
    <property type="component" value="Unassembled WGS sequence"/>
</dbReference>
<proteinExistence type="inferred from homology"/>
<evidence type="ECO:0000313" key="5">
    <source>
        <dbReference type="Proteomes" id="UP001242288"/>
    </source>
</evidence>
<evidence type="ECO:0000313" key="3">
    <source>
        <dbReference type="EMBL" id="MDQ6413849.1"/>
    </source>
</evidence>
<name>A0AAP5BQ11_9BURK</name>
<protein>
    <submittedName>
        <fullName evidence="3">Tripartite tricarboxylate transporter substrate binding protein</fullName>
    </submittedName>
</protein>
<dbReference type="SUPFAM" id="SSF53850">
    <property type="entry name" value="Periplasmic binding protein-like II"/>
    <property type="match status" value="1"/>
</dbReference>
<dbReference type="Pfam" id="PF03401">
    <property type="entry name" value="TctC"/>
    <property type="match status" value="1"/>
</dbReference>
<comment type="similarity">
    <text evidence="1">Belongs to the UPF0065 (bug) family.</text>
</comment>
<dbReference type="PANTHER" id="PTHR42928:SF5">
    <property type="entry name" value="BLR1237 PROTEIN"/>
    <property type="match status" value="1"/>
</dbReference>
<dbReference type="PANTHER" id="PTHR42928">
    <property type="entry name" value="TRICARBOXYLATE-BINDING PROTEIN"/>
    <property type="match status" value="1"/>
</dbReference>
<dbReference type="CDD" id="cd07012">
    <property type="entry name" value="PBP2_Bug_TTT"/>
    <property type="match status" value="1"/>
</dbReference>
<dbReference type="Gene3D" id="3.40.190.150">
    <property type="entry name" value="Bordetella uptake gene, domain 1"/>
    <property type="match status" value="1"/>
</dbReference>
<dbReference type="PIRSF" id="PIRSF017082">
    <property type="entry name" value="YflP"/>
    <property type="match status" value="1"/>
</dbReference>
<accession>A0AAP5BQ11</accession>
<comment type="caution">
    <text evidence="3">The sequence shown here is derived from an EMBL/GenBank/DDBJ whole genome shotgun (WGS) entry which is preliminary data.</text>
</comment>
<dbReference type="RefSeq" id="WP_266240801.1">
    <property type="nucleotide sequence ID" value="NZ_JAMXWF010000071.1"/>
</dbReference>
<dbReference type="InterPro" id="IPR042100">
    <property type="entry name" value="Bug_dom1"/>
</dbReference>
<dbReference type="Proteomes" id="UP001209412">
    <property type="component" value="Unassembled WGS sequence"/>
</dbReference>
<organism evidence="3 5">
    <name type="scientific">Paraburkholderia madseniana</name>
    <dbReference type="NCBI Taxonomy" id="2599607"/>
    <lineage>
        <taxon>Bacteria</taxon>
        <taxon>Pseudomonadati</taxon>
        <taxon>Pseudomonadota</taxon>
        <taxon>Betaproteobacteria</taxon>
        <taxon>Burkholderiales</taxon>
        <taxon>Burkholderiaceae</taxon>
        <taxon>Paraburkholderia</taxon>
    </lineage>
</organism>
<dbReference type="AlphaFoldDB" id="A0AAP5BQ11"/>
<evidence type="ECO:0000313" key="2">
    <source>
        <dbReference type="EMBL" id="MCX4152038.1"/>
    </source>
</evidence>
<keyword evidence="4" id="KW-1185">Reference proteome</keyword>
<sequence>MLGVLGPMLPSYAQDRATLLRIIVPFNAGSGADAAARALGNALTEAAGLTVIVENRAGGATVIGSQEVARAAADGNTILYTTGGHTTNAVLMKKLPYDSLNGFTPLAMLTRTPGWVLVVGPNSRFKTLKQFLDAAKKDPGKLTFGSSGVGGSSHVMGSLFCKAANIDLTHVPYKGTPFTDLFAGVIDSSFQGSGTVMQYLKDGRLRALGISSAKRVAQLPDVPTFGEFGINADLPAWSGIFGPPNLPPAVVQRLSESLHKAQQVPSYVKFVTDNGSEVVNMGPQQFRTYVAEEIAQYRRTLPPLGIHIE</sequence>
<reference evidence="3" key="1">
    <citation type="submission" date="2022-06" db="EMBL/GenBank/DDBJ databases">
        <title>PHB producers.</title>
        <authorList>
            <person name="Besaury L."/>
        </authorList>
    </citation>
    <scope>NUCLEOTIDE SEQUENCE</scope>
    <source>
        <strain evidence="3 4">SEWS6</strain>
    </source>
</reference>
<gene>
    <name evidence="3" type="ORF">NIE36_42740</name>
    <name evidence="2" type="ORF">OSB80_42850</name>
</gene>
<dbReference type="EMBL" id="JAMXWF010000071">
    <property type="protein sequence ID" value="MDQ6413849.1"/>
    <property type="molecule type" value="Genomic_DNA"/>
</dbReference>
<dbReference type="Gene3D" id="3.40.190.10">
    <property type="entry name" value="Periplasmic binding protein-like II"/>
    <property type="match status" value="1"/>
</dbReference>
<evidence type="ECO:0000313" key="4">
    <source>
        <dbReference type="Proteomes" id="UP001209412"/>
    </source>
</evidence>
<evidence type="ECO:0000256" key="1">
    <source>
        <dbReference type="ARBA" id="ARBA00006987"/>
    </source>
</evidence>
<dbReference type="EMBL" id="JAPKHW010000071">
    <property type="protein sequence ID" value="MCX4152038.1"/>
    <property type="molecule type" value="Genomic_DNA"/>
</dbReference>
<dbReference type="InterPro" id="IPR005064">
    <property type="entry name" value="BUG"/>
</dbReference>